<dbReference type="InterPro" id="IPR003392">
    <property type="entry name" value="PTHD_SSD"/>
</dbReference>
<feature type="transmembrane region" description="Helical" evidence="8">
    <location>
        <begin position="1090"/>
        <end position="1112"/>
    </location>
</feature>
<feature type="compositionally biased region" description="Polar residues" evidence="7">
    <location>
        <begin position="45"/>
        <end position="66"/>
    </location>
</feature>
<feature type="transmembrane region" description="Helical" evidence="8">
    <location>
        <begin position="177"/>
        <end position="198"/>
    </location>
</feature>
<feature type="region of interest" description="Disordered" evidence="7">
    <location>
        <begin position="1404"/>
        <end position="1426"/>
    </location>
</feature>
<dbReference type="InterPro" id="IPR052081">
    <property type="entry name" value="Dispatched_Hh_regulator"/>
</dbReference>
<keyword evidence="2 8" id="KW-0812">Transmembrane</keyword>
<feature type="transmembrane region" description="Helical" evidence="8">
    <location>
        <begin position="723"/>
        <end position="741"/>
    </location>
</feature>
<feature type="transmembrane region" description="Helical" evidence="8">
    <location>
        <begin position="520"/>
        <end position="537"/>
    </location>
</feature>
<dbReference type="PROSITE" id="PS50156">
    <property type="entry name" value="SSD"/>
    <property type="match status" value="1"/>
</dbReference>
<dbReference type="STRING" id="42514.ENSPNAP00000031297"/>
<evidence type="ECO:0000256" key="8">
    <source>
        <dbReference type="SAM" id="Phobius"/>
    </source>
</evidence>
<reference evidence="10 11" key="1">
    <citation type="submission" date="2020-10" db="EMBL/GenBank/DDBJ databases">
        <title>Pygocentrus nattereri (red-bellied piranha) genome, fPygNat1, primary haplotype.</title>
        <authorList>
            <person name="Myers G."/>
            <person name="Meyer A."/>
            <person name="Karagic N."/>
            <person name="Pippel M."/>
            <person name="Winkler S."/>
            <person name="Tracey A."/>
            <person name="Wood J."/>
            <person name="Formenti G."/>
            <person name="Howe K."/>
            <person name="Fedrigo O."/>
            <person name="Jarvis E.D."/>
        </authorList>
    </citation>
    <scope>NUCLEOTIDE SEQUENCE [LARGE SCALE GENOMIC DNA]</scope>
</reference>
<protein>
    <recommendedName>
        <fullName evidence="9">SSD domain-containing protein</fullName>
    </recommendedName>
</protein>
<dbReference type="SUPFAM" id="SSF82866">
    <property type="entry name" value="Multidrug efflux transporter AcrB transmembrane domain"/>
    <property type="match status" value="2"/>
</dbReference>
<dbReference type="GeneID" id="108425615"/>
<keyword evidence="4 8" id="KW-0472">Membrane</keyword>
<evidence type="ECO:0000313" key="11">
    <source>
        <dbReference type="Proteomes" id="UP001501920"/>
    </source>
</evidence>
<feature type="domain" description="SSD" evidence="9">
    <location>
        <begin position="542"/>
        <end position="650"/>
    </location>
</feature>
<dbReference type="PANTHER" id="PTHR45951">
    <property type="entry name" value="PROTEIN DISPATCHED-RELATED"/>
    <property type="match status" value="1"/>
</dbReference>
<keyword evidence="11" id="KW-1185">Reference proteome</keyword>
<gene>
    <name evidence="10" type="primary">DISP2</name>
</gene>
<comment type="similarity">
    <text evidence="6">Belongs to the dispatched family.</text>
</comment>
<proteinExistence type="inferred from homology"/>
<keyword evidence="3 8" id="KW-1133">Transmembrane helix</keyword>
<feature type="region of interest" description="Disordered" evidence="7">
    <location>
        <begin position="1440"/>
        <end position="1481"/>
    </location>
</feature>
<dbReference type="OrthoDB" id="193905at2759"/>
<feature type="transmembrane region" description="Helical" evidence="8">
    <location>
        <begin position="596"/>
        <end position="613"/>
    </location>
</feature>
<dbReference type="OMA" id="MPVTIVW"/>
<accession>A0A3B4E3V5</accession>
<evidence type="ECO:0000256" key="6">
    <source>
        <dbReference type="ARBA" id="ARBA00038046"/>
    </source>
</evidence>
<dbReference type="GO" id="GO:0016020">
    <property type="term" value="C:membrane"/>
    <property type="evidence" value="ECO:0007669"/>
    <property type="project" value="UniProtKB-SubCell"/>
</dbReference>
<dbReference type="PANTHER" id="PTHR45951:SF2">
    <property type="entry name" value="PROTEIN DISPATCHED HOMOLOG 2"/>
    <property type="match status" value="1"/>
</dbReference>
<feature type="region of interest" description="Disordered" evidence="7">
    <location>
        <begin position="235"/>
        <end position="254"/>
    </location>
</feature>
<feature type="transmembrane region" description="Helical" evidence="8">
    <location>
        <begin position="991"/>
        <end position="1011"/>
    </location>
</feature>
<dbReference type="FunFam" id="1.20.1640.10:FF:000011">
    <property type="entry name" value="Dispatched RND transporter family member 1"/>
    <property type="match status" value="1"/>
</dbReference>
<evidence type="ECO:0000256" key="2">
    <source>
        <dbReference type="ARBA" id="ARBA00022692"/>
    </source>
</evidence>
<dbReference type="InterPro" id="IPR000731">
    <property type="entry name" value="SSD"/>
</dbReference>
<feature type="region of interest" description="Disordered" evidence="7">
    <location>
        <begin position="1200"/>
        <end position="1222"/>
    </location>
</feature>
<dbReference type="Gene3D" id="1.20.1640.10">
    <property type="entry name" value="Multidrug efflux transporter AcrB transmembrane domain"/>
    <property type="match status" value="2"/>
</dbReference>
<evidence type="ECO:0000256" key="4">
    <source>
        <dbReference type="ARBA" id="ARBA00023136"/>
    </source>
</evidence>
<feature type="region of interest" description="Disordered" evidence="7">
    <location>
        <begin position="1"/>
        <end position="66"/>
    </location>
</feature>
<feature type="transmembrane region" description="Helical" evidence="8">
    <location>
        <begin position="1017"/>
        <end position="1039"/>
    </location>
</feature>
<evidence type="ECO:0000256" key="5">
    <source>
        <dbReference type="ARBA" id="ARBA00023180"/>
    </source>
</evidence>
<dbReference type="Proteomes" id="UP001501920">
    <property type="component" value="Chromosome 10"/>
</dbReference>
<dbReference type="GO" id="GO:0007224">
    <property type="term" value="P:smoothened signaling pathway"/>
    <property type="evidence" value="ECO:0007669"/>
    <property type="project" value="TreeGrafter"/>
</dbReference>
<dbReference type="GO" id="GO:0022857">
    <property type="term" value="F:transmembrane transporter activity"/>
    <property type="evidence" value="ECO:0007669"/>
    <property type="project" value="TreeGrafter"/>
</dbReference>
<feature type="transmembrane region" description="Helical" evidence="8">
    <location>
        <begin position="549"/>
        <end position="567"/>
    </location>
</feature>
<reference evidence="10" key="3">
    <citation type="submission" date="2025-09" db="UniProtKB">
        <authorList>
            <consortium name="Ensembl"/>
        </authorList>
    </citation>
    <scope>IDENTIFICATION</scope>
</reference>
<name>A0A3B4E3V5_PYGNA</name>
<evidence type="ECO:0000256" key="3">
    <source>
        <dbReference type="ARBA" id="ARBA00022989"/>
    </source>
</evidence>
<feature type="transmembrane region" description="Helical" evidence="8">
    <location>
        <begin position="1046"/>
        <end position="1070"/>
    </location>
</feature>
<feature type="transmembrane region" description="Helical" evidence="8">
    <location>
        <begin position="496"/>
        <end position="514"/>
    </location>
</feature>
<dbReference type="Pfam" id="PF02460">
    <property type="entry name" value="Patched"/>
    <property type="match status" value="1"/>
</dbReference>
<feature type="transmembrane region" description="Helical" evidence="8">
    <location>
        <begin position="625"/>
        <end position="644"/>
    </location>
</feature>
<reference evidence="10" key="2">
    <citation type="submission" date="2025-08" db="UniProtKB">
        <authorList>
            <consortium name="Ensembl"/>
        </authorList>
    </citation>
    <scope>IDENTIFICATION</scope>
</reference>
<dbReference type="GeneTree" id="ENSGT00940000159551"/>
<evidence type="ECO:0000313" key="10">
    <source>
        <dbReference type="Ensembl" id="ENSPNAP00000031297.1"/>
    </source>
</evidence>
<feature type="compositionally biased region" description="Basic and acidic residues" evidence="7">
    <location>
        <begin position="1470"/>
        <end position="1481"/>
    </location>
</feature>
<comment type="subcellular location">
    <subcellularLocation>
        <location evidence="1">Membrane</location>
        <topology evidence="1">Multi-pass membrane protein</topology>
    </subcellularLocation>
</comment>
<dbReference type="GO" id="GO:0035195">
    <property type="term" value="P:miRNA-mediated post-transcriptional gene silencing"/>
    <property type="evidence" value="ECO:0007669"/>
    <property type="project" value="Ensembl"/>
</dbReference>
<evidence type="ECO:0000256" key="1">
    <source>
        <dbReference type="ARBA" id="ARBA00004141"/>
    </source>
</evidence>
<feature type="compositionally biased region" description="Polar residues" evidence="7">
    <location>
        <begin position="240"/>
        <end position="249"/>
    </location>
</feature>
<sequence length="1481" mass="164512">MDAISVHSERDDAEIKASSTEGPALSEIPKLSLCPPDSEDPESPTDQSTIEQDHINNLSRPPSSSQLYDQVSQSCAYQSPQLKRCPCCSHNQPITGNVCLNQTNAPSHSDCSSNAVKTVHRCSPFHQPMCHNTMQCHWLQGSRDGSNYKPVQHHVVTVRTERLHRIPKSYSQVIVEYPMTVLISCMVVLLIFSLVGILTGPLPDFSDPLLGFEPQGTDIGIRTAAWTKLQESTGPGKALSLTSQQSADKSTARDFTSRAQHHLKHRLRRMLHRDSTENTFFCNAPGDHYAQLVFRSGNSASLWSLKAIYSMCEMERTQLRSDAYFEKLCQVKSETAGSKVKRECCPSWSLGNALALLNNVSSCFSLTVQQVTDSLNLLRYCASYYHDGSLVASCAERSKYGYCTSVPLDCKRSSIIYQILHYLVDKDFLGPQTVEYQVPSLKYSVLFLPVAKGDALMTMYLEHLEGNELTYNNITITGMDLGIKQKLFKFYLSRDSVYPILTVLALLITMALYLKSLLLSVMSLAAVTLSLLTSYFFYKVAFGLRFFPLLNLAAVIILLGSCLNHTFTFTDLWKLQLSHNPPAALEKRMHRVLQEMGYLILVSGLTSSVAFYSGYISSITIVRCFAVYLGSASLINTLFTLVWLPCTVVLQERYAKTTSTFATKTPWKPCCSKIPGGFWDTSSRKRCLFTMGQKIRGLKRGLTDTSNLLFLKFLPCGVVKFRYIWICWFAVLAAGGIYISCVDPGMKLPSSDSRATQLFRSSHPFERYDAEYRHQFMFERLKQGEDEPMTLTLIWGVIPTDDADHFNPKGNGSFAMDPEFNMTSPEAQQWLRELCAKIRNQSFYSPSPAEHEAVEDNACFVEDLIHWVSLRRCSESEDAFSFCCNNISFPYHPNVFEQCLKMMVAEQQAVMRSPRNGGLRFDSHSQVAALVVVFKTSQLYSFNFSRMSHFYTQIVSWFNKEISAAPPGLQKGWFVSQLSLYDLQHCLSSEMLEVAGFSVALTFALLLLTTWNIPLSIYVTVAVGGSVFATVGLLVLLEWQLNSVEALFISAAAGLSVDFVANYCISYCLAPHTDRLGRVAHSLKRMGCPVATGAGAYFCVGIIMLPATALLFRKLGIFLLLVKCVACGFATFFFQSLCCFFGPEKNCGKIIIPCAIERATENMPSSCSAAEPGTANPSANGAFGCGTGSRGRRSFNKEGGGGFLCPNQQRHRHQQAGMRREPEQYELQPLACHLSDSFENSTCTSKLSNRPSVLSDDIEFCGLSPKRDYDRISMEADSEEMSSRHLKGCNPPPALQTSSPYKGNVLRPVVVPPGDPAKERLLCKKCRGQSVAGVKMWNASLSSSSSMDDIMVTETTCNVNKRSLSMDGATTCHPHKRLLSCQSQSSFEGLEDSNETCLSDIEPAVSVPPSTVNEGEIRPGHLNGKRDTLRLSLRETVYDLASPGNGRRRTSQSELPVILPNSKPDMPDVWIKRDGRGEDSS</sequence>
<evidence type="ECO:0000259" key="9">
    <source>
        <dbReference type="PROSITE" id="PS50156"/>
    </source>
</evidence>
<feature type="compositionally biased region" description="Basic and acidic residues" evidence="7">
    <location>
        <begin position="1415"/>
        <end position="1426"/>
    </location>
</feature>
<dbReference type="RefSeq" id="XP_017549870.1">
    <property type="nucleotide sequence ID" value="XM_017694381.2"/>
</dbReference>
<dbReference type="Ensembl" id="ENSPNAT00000020168.2">
    <property type="protein sequence ID" value="ENSPNAP00000031297.1"/>
    <property type="gene ID" value="ENSPNAG00000003535.2"/>
</dbReference>
<keyword evidence="5" id="KW-0325">Glycoprotein</keyword>
<dbReference type="CTD" id="85455"/>
<evidence type="ECO:0000256" key="7">
    <source>
        <dbReference type="SAM" id="MobiDB-lite"/>
    </source>
</evidence>
<organism evidence="10 11">
    <name type="scientific">Pygocentrus nattereri</name>
    <name type="common">Red-bellied piranha</name>
    <dbReference type="NCBI Taxonomy" id="42514"/>
    <lineage>
        <taxon>Eukaryota</taxon>
        <taxon>Metazoa</taxon>
        <taxon>Chordata</taxon>
        <taxon>Craniata</taxon>
        <taxon>Vertebrata</taxon>
        <taxon>Euteleostomi</taxon>
        <taxon>Actinopterygii</taxon>
        <taxon>Neopterygii</taxon>
        <taxon>Teleostei</taxon>
        <taxon>Ostariophysi</taxon>
        <taxon>Characiformes</taxon>
        <taxon>Characoidei</taxon>
        <taxon>Pygocentrus</taxon>
    </lineage>
</organism>